<reference evidence="2" key="1">
    <citation type="journal article" date="2019" name="Int. J. Syst. Evol. Microbiol.">
        <title>The Global Catalogue of Microorganisms (GCM) 10K type strain sequencing project: providing services to taxonomists for standard genome sequencing and annotation.</title>
        <authorList>
            <consortium name="The Broad Institute Genomics Platform"/>
            <consortium name="The Broad Institute Genome Sequencing Center for Infectious Disease"/>
            <person name="Wu L."/>
            <person name="Ma J."/>
        </authorList>
    </citation>
    <scope>NUCLEOTIDE SEQUENCE [LARGE SCALE GENOMIC DNA]</scope>
    <source>
        <strain evidence="2">JCM 17326</strain>
    </source>
</reference>
<evidence type="ECO:0000313" key="1">
    <source>
        <dbReference type="EMBL" id="GAA3613426.1"/>
    </source>
</evidence>
<proteinExistence type="predicted"/>
<comment type="caution">
    <text evidence="1">The sequence shown here is derived from an EMBL/GenBank/DDBJ whole genome shotgun (WGS) entry which is preliminary data.</text>
</comment>
<organism evidence="1 2">
    <name type="scientific">Nonomuraea rosea</name>
    <dbReference type="NCBI Taxonomy" id="638574"/>
    <lineage>
        <taxon>Bacteria</taxon>
        <taxon>Bacillati</taxon>
        <taxon>Actinomycetota</taxon>
        <taxon>Actinomycetes</taxon>
        <taxon>Streptosporangiales</taxon>
        <taxon>Streptosporangiaceae</taxon>
        <taxon>Nonomuraea</taxon>
    </lineage>
</organism>
<accession>A0ABP6ZM98</accession>
<name>A0ABP6ZM98_9ACTN</name>
<keyword evidence="2" id="KW-1185">Reference proteome</keyword>
<dbReference type="EMBL" id="BAABDQ010000050">
    <property type="protein sequence ID" value="GAA3613426.1"/>
    <property type="molecule type" value="Genomic_DNA"/>
</dbReference>
<evidence type="ECO:0000313" key="2">
    <source>
        <dbReference type="Proteomes" id="UP001500630"/>
    </source>
</evidence>
<sequence length="63" mass="6908">MRQSAGGDRLATWSLAINQPWTIAAAIGWDLLTWFRLLCCETALAIAEPATLLHTSARLVRGQ</sequence>
<gene>
    <name evidence="1" type="ORF">GCM10022419_118160</name>
</gene>
<dbReference type="RefSeq" id="WP_345576502.1">
    <property type="nucleotide sequence ID" value="NZ_BAABDQ010000050.1"/>
</dbReference>
<protein>
    <submittedName>
        <fullName evidence="1">Uncharacterized protein</fullName>
    </submittedName>
</protein>
<dbReference type="Proteomes" id="UP001500630">
    <property type="component" value="Unassembled WGS sequence"/>
</dbReference>